<feature type="compositionally biased region" description="Polar residues" evidence="7">
    <location>
        <begin position="653"/>
        <end position="667"/>
    </location>
</feature>
<evidence type="ECO:0000256" key="3">
    <source>
        <dbReference type="ARBA" id="ARBA00021269"/>
    </source>
</evidence>
<dbReference type="Proteomes" id="UP000007148">
    <property type="component" value="Unassembled WGS sequence"/>
</dbReference>
<dbReference type="GO" id="GO:0000145">
    <property type="term" value="C:exocyst"/>
    <property type="evidence" value="ECO:0007669"/>
    <property type="project" value="InterPro"/>
</dbReference>
<dbReference type="InterPro" id="IPR032403">
    <property type="entry name" value="Exo84_C"/>
</dbReference>
<dbReference type="GO" id="GO:0015031">
    <property type="term" value="P:protein transport"/>
    <property type="evidence" value="ECO:0007669"/>
    <property type="project" value="UniProtKB-KW"/>
</dbReference>
<dbReference type="GO" id="GO:0030133">
    <property type="term" value="C:transport vesicle"/>
    <property type="evidence" value="ECO:0007669"/>
    <property type="project" value="UniProtKB-SubCell"/>
</dbReference>
<dbReference type="Gene3D" id="1.20.58.1210">
    <property type="entry name" value="Exo84p, N-terminal helical domain"/>
    <property type="match status" value="1"/>
</dbReference>
<dbReference type="GO" id="GO:0006887">
    <property type="term" value="P:exocytosis"/>
    <property type="evidence" value="ECO:0007669"/>
    <property type="project" value="UniProtKB-KW"/>
</dbReference>
<protein>
    <recommendedName>
        <fullName evidence="3">Exocyst complex component EXO84</fullName>
    </recommendedName>
</protein>
<dbReference type="STRING" id="1109443.G4TFC0"/>
<comment type="similarity">
    <text evidence="2">Belongs to the EXO84 family.</text>
</comment>
<dbReference type="SUPFAM" id="SSF50729">
    <property type="entry name" value="PH domain-like"/>
    <property type="match status" value="1"/>
</dbReference>
<feature type="region of interest" description="Disordered" evidence="7">
    <location>
        <begin position="352"/>
        <end position="391"/>
    </location>
</feature>
<dbReference type="eggNOG" id="KOG2215">
    <property type="taxonomic scope" value="Eukaryota"/>
</dbReference>
<dbReference type="Pfam" id="PF25345">
    <property type="entry name" value="PH_EXO84"/>
    <property type="match status" value="1"/>
</dbReference>
<feature type="compositionally biased region" description="Basic and acidic residues" evidence="7">
    <location>
        <begin position="50"/>
        <end position="63"/>
    </location>
</feature>
<organism evidence="9 10">
    <name type="scientific">Serendipita indica (strain DSM 11827)</name>
    <name type="common">Root endophyte fungus</name>
    <name type="synonym">Piriformospora indica</name>
    <dbReference type="NCBI Taxonomy" id="1109443"/>
    <lineage>
        <taxon>Eukaryota</taxon>
        <taxon>Fungi</taxon>
        <taxon>Dikarya</taxon>
        <taxon>Basidiomycota</taxon>
        <taxon>Agaricomycotina</taxon>
        <taxon>Agaricomycetes</taxon>
        <taxon>Sebacinales</taxon>
        <taxon>Serendipitaceae</taxon>
        <taxon>Serendipita</taxon>
    </lineage>
</organism>
<dbReference type="InterPro" id="IPR033961">
    <property type="entry name" value="Exo84"/>
</dbReference>
<feature type="domain" description="Exocyst component Exo84 C-terminal" evidence="8">
    <location>
        <begin position="428"/>
        <end position="622"/>
    </location>
</feature>
<dbReference type="PANTHER" id="PTHR21426">
    <property type="entry name" value="EXOCYST COMPLEX COMPONENT 8"/>
    <property type="match status" value="1"/>
</dbReference>
<evidence type="ECO:0000256" key="4">
    <source>
        <dbReference type="ARBA" id="ARBA00022448"/>
    </source>
</evidence>
<dbReference type="PANTHER" id="PTHR21426:SF12">
    <property type="entry name" value="EXOCYST COMPLEX COMPONENT 8"/>
    <property type="match status" value="1"/>
</dbReference>
<evidence type="ECO:0000313" key="10">
    <source>
        <dbReference type="Proteomes" id="UP000007148"/>
    </source>
</evidence>
<accession>G4TFC0</accession>
<dbReference type="HOGENOM" id="CLU_012488_1_0_1"/>
<evidence type="ECO:0000313" key="9">
    <source>
        <dbReference type="EMBL" id="CCA69999.1"/>
    </source>
</evidence>
<sequence length="717" mass="80285">MQSLRTRRPSTQVQPREPSRYLSEDQQFPSQSQGDVAIGQARPRPNARPVNREIRKSRVDDRIKRRMSARYADVDVTQGGGDIPDVPALPGGRYPGSSSRNTRASGRDMVREDPRAVDVDILQQDNFDPDACKCPLKLNNSTEAELKTLQSSLVASKNATAADLQYNIFKNYEEFILISKEISTLENDMLELKESLSEWKSMPSLLRMDESSNQTQDRKRAQRSSVADLRALYASQMQELHSKIEGSAKFVPAIPGRHVISQSPELYHLNPATYKIEYTVVLVLLDDSVLVAKRRRRRNGERGRLVAERCWNLSEIVLVDVKDSAGRTNIIKLRHGREGHVFRTERSSEKKSLLSSFRQTSEELATRRRKEREGEHERRMSVWKSGERSSMGFGDAPPLPDWAGDVRRFDFLGLGSGSAKEKAEGDVRWINEFCDSLTVAIALREWDEAVKLVEDGQKHLSTKPALKDRLHQLTSNLISALLHSLSDHRQRKTAVTQLSGYLARLHSTPAARTAFLDARGELIKKRIRAIPLEGDIPLYIFDLAIIVFTAIKHTAEWFLASFKENESTSCFVQWSKEQIENYCTMFRKQLDSTSDEQILRECLDITRVQSKRLLVENGLDFTFLLADLNRSLNSSYPGGATSGSSTGGMRSPLSRTMTSASNTSGISGISRPVTPRSPSDGLGGGGGSGIGVGSRRNPPPRSQNRPPSIVSNTNSYR</sequence>
<dbReference type="OMA" id="AAWLPNR"/>
<gene>
    <name evidence="9" type="ORF">PIIN_03939</name>
</gene>
<evidence type="ECO:0000256" key="6">
    <source>
        <dbReference type="ARBA" id="ARBA00022927"/>
    </source>
</evidence>
<comment type="subcellular location">
    <subcellularLocation>
        <location evidence="1">Cytoplasmic vesicle</location>
        <location evidence="1">Secretory vesicle</location>
    </subcellularLocation>
</comment>
<dbReference type="FunCoup" id="G4TFC0">
    <property type="interactions" value="26"/>
</dbReference>
<feature type="compositionally biased region" description="Basic and acidic residues" evidence="7">
    <location>
        <begin position="360"/>
        <end position="380"/>
    </location>
</feature>
<dbReference type="Pfam" id="PF08700">
    <property type="entry name" value="VPS51_Exo84_N"/>
    <property type="match status" value="1"/>
</dbReference>
<dbReference type="SUPFAM" id="SSF74788">
    <property type="entry name" value="Cullin repeat-like"/>
    <property type="match status" value="1"/>
</dbReference>
<dbReference type="InParanoid" id="G4TFC0"/>
<comment type="caution">
    <text evidence="9">The sequence shown here is derived from an EMBL/GenBank/DDBJ whole genome shotgun (WGS) entry which is preliminary data.</text>
</comment>
<keyword evidence="4" id="KW-0813">Transport</keyword>
<dbReference type="InterPro" id="IPR016159">
    <property type="entry name" value="Cullin_repeat-like_dom_sf"/>
</dbReference>
<dbReference type="InterPro" id="IPR042560">
    <property type="entry name" value="Exo84_C_2"/>
</dbReference>
<dbReference type="InterPro" id="IPR011993">
    <property type="entry name" value="PH-like_dom_sf"/>
</dbReference>
<dbReference type="OrthoDB" id="642193at2759"/>
<dbReference type="EMBL" id="CAFZ01000069">
    <property type="protein sequence ID" value="CCA69999.1"/>
    <property type="molecule type" value="Genomic_DNA"/>
</dbReference>
<dbReference type="InterPro" id="IPR042561">
    <property type="entry name" value="Exo84_C_1"/>
</dbReference>
<feature type="compositionally biased region" description="Gly residues" evidence="7">
    <location>
        <begin position="681"/>
        <end position="692"/>
    </location>
</feature>
<feature type="region of interest" description="Disordered" evidence="7">
    <location>
        <begin position="1"/>
        <end position="108"/>
    </location>
</feature>
<keyword evidence="5" id="KW-0268">Exocytosis</keyword>
<feature type="compositionally biased region" description="Low complexity" evidence="7">
    <location>
        <begin position="636"/>
        <end position="648"/>
    </location>
</feature>
<feature type="region of interest" description="Disordered" evidence="7">
    <location>
        <begin position="636"/>
        <end position="717"/>
    </location>
</feature>
<evidence type="ECO:0000256" key="5">
    <source>
        <dbReference type="ARBA" id="ARBA00022483"/>
    </source>
</evidence>
<evidence type="ECO:0000256" key="7">
    <source>
        <dbReference type="SAM" id="MobiDB-lite"/>
    </source>
</evidence>
<evidence type="ECO:0000256" key="1">
    <source>
        <dbReference type="ARBA" id="ARBA00004398"/>
    </source>
</evidence>
<keyword evidence="10" id="KW-1185">Reference proteome</keyword>
<dbReference type="Gene3D" id="2.30.29.30">
    <property type="entry name" value="Pleckstrin-homology domain (PH domain)/Phosphotyrosine-binding domain (PTB)"/>
    <property type="match status" value="1"/>
</dbReference>
<name>G4TFC0_SERID</name>
<feature type="compositionally biased region" description="Polar residues" evidence="7">
    <location>
        <begin position="24"/>
        <end position="34"/>
    </location>
</feature>
<reference evidence="9 10" key="1">
    <citation type="journal article" date="2011" name="PLoS Pathog.">
        <title>Endophytic Life Strategies Decoded by Genome and Transcriptome Analyses of the Mutualistic Root Symbiont Piriformospora indica.</title>
        <authorList>
            <person name="Zuccaro A."/>
            <person name="Lahrmann U."/>
            <person name="Guldener U."/>
            <person name="Langen G."/>
            <person name="Pfiffi S."/>
            <person name="Biedenkopf D."/>
            <person name="Wong P."/>
            <person name="Samans B."/>
            <person name="Grimm C."/>
            <person name="Basiewicz M."/>
            <person name="Murat C."/>
            <person name="Martin F."/>
            <person name="Kogel K.H."/>
        </authorList>
    </citation>
    <scope>NUCLEOTIDE SEQUENCE [LARGE SCALE GENOMIC DNA]</scope>
    <source>
        <strain evidence="9 10">DSM 11827</strain>
    </source>
</reference>
<dbReference type="GO" id="GO:0006893">
    <property type="term" value="P:Golgi to plasma membrane transport"/>
    <property type="evidence" value="ECO:0007669"/>
    <property type="project" value="TreeGrafter"/>
</dbReference>
<dbReference type="AlphaFoldDB" id="G4TFC0"/>
<dbReference type="Gene3D" id="1.20.58.1220">
    <property type="entry name" value="Exo84p, C-terminal helical domain"/>
    <property type="match status" value="1"/>
</dbReference>
<keyword evidence="6" id="KW-0653">Protein transport</keyword>
<evidence type="ECO:0000256" key="2">
    <source>
        <dbReference type="ARBA" id="ARBA00007210"/>
    </source>
</evidence>
<proteinExistence type="inferred from homology"/>
<dbReference type="Pfam" id="PF16528">
    <property type="entry name" value="Exo84_C"/>
    <property type="match status" value="1"/>
</dbReference>
<evidence type="ECO:0000259" key="8">
    <source>
        <dbReference type="Pfam" id="PF16528"/>
    </source>
</evidence>